<proteinExistence type="predicted"/>
<evidence type="ECO:0000313" key="1">
    <source>
        <dbReference type="EMBL" id="KAI8026450.1"/>
    </source>
</evidence>
<dbReference type="Proteomes" id="UP001060215">
    <property type="component" value="Chromosome 3"/>
</dbReference>
<evidence type="ECO:0000313" key="2">
    <source>
        <dbReference type="Proteomes" id="UP001060215"/>
    </source>
</evidence>
<sequence>MIGDGFLWFYMYRNWIVIAHGINAADVKKLQDVGIYTCNGLMMHTKKVNNWNRFNCNSGGTLVEKCCHFLIDKGCFGANHMRVMASGGVDVNHKDEIYDGKIIKLQLPSFFNNFDPRVAAANFPSGVQAYLAGLTFALVASPCSTPVLATLLGYKAASKICLSLASFRFKSILLELS</sequence>
<gene>
    <name evidence="1" type="ORF">LOK49_LG02G02898</name>
</gene>
<accession>A0ACC0IM06</accession>
<protein>
    <submittedName>
        <fullName evidence="1">Uncharacterized protein</fullName>
    </submittedName>
</protein>
<keyword evidence="2" id="KW-1185">Reference proteome</keyword>
<name>A0ACC0IM06_9ERIC</name>
<organism evidence="1 2">
    <name type="scientific">Camellia lanceoleosa</name>
    <dbReference type="NCBI Taxonomy" id="1840588"/>
    <lineage>
        <taxon>Eukaryota</taxon>
        <taxon>Viridiplantae</taxon>
        <taxon>Streptophyta</taxon>
        <taxon>Embryophyta</taxon>
        <taxon>Tracheophyta</taxon>
        <taxon>Spermatophyta</taxon>
        <taxon>Magnoliopsida</taxon>
        <taxon>eudicotyledons</taxon>
        <taxon>Gunneridae</taxon>
        <taxon>Pentapetalae</taxon>
        <taxon>asterids</taxon>
        <taxon>Ericales</taxon>
        <taxon>Theaceae</taxon>
        <taxon>Camellia</taxon>
    </lineage>
</organism>
<comment type="caution">
    <text evidence="1">The sequence shown here is derived from an EMBL/GenBank/DDBJ whole genome shotgun (WGS) entry which is preliminary data.</text>
</comment>
<dbReference type="EMBL" id="CM045760">
    <property type="protein sequence ID" value="KAI8026450.1"/>
    <property type="molecule type" value="Genomic_DNA"/>
</dbReference>
<reference evidence="1 2" key="1">
    <citation type="journal article" date="2022" name="Plant J.">
        <title>Chromosome-level genome of Camellia lanceoleosa provides a valuable resource for understanding genome evolution and self-incompatibility.</title>
        <authorList>
            <person name="Gong W."/>
            <person name="Xiao S."/>
            <person name="Wang L."/>
            <person name="Liao Z."/>
            <person name="Chang Y."/>
            <person name="Mo W."/>
            <person name="Hu G."/>
            <person name="Li W."/>
            <person name="Zhao G."/>
            <person name="Zhu H."/>
            <person name="Hu X."/>
            <person name="Ji K."/>
            <person name="Xiang X."/>
            <person name="Song Q."/>
            <person name="Yuan D."/>
            <person name="Jin S."/>
            <person name="Zhang L."/>
        </authorList>
    </citation>
    <scope>NUCLEOTIDE SEQUENCE [LARGE SCALE GENOMIC DNA]</scope>
    <source>
        <strain evidence="1">SQ_2022a</strain>
    </source>
</reference>